<keyword evidence="5 7" id="KW-1133">Transmembrane helix</keyword>
<feature type="transmembrane region" description="Helical" evidence="7">
    <location>
        <begin position="114"/>
        <end position="133"/>
    </location>
</feature>
<comment type="similarity">
    <text evidence="2">Belongs to the major facilitator superfamily.</text>
</comment>
<dbReference type="GO" id="GO:0005886">
    <property type="term" value="C:plasma membrane"/>
    <property type="evidence" value="ECO:0007669"/>
    <property type="project" value="TreeGrafter"/>
</dbReference>
<accession>V7AJ25</accession>
<dbReference type="SUPFAM" id="SSF103473">
    <property type="entry name" value="MFS general substrate transporter"/>
    <property type="match status" value="1"/>
</dbReference>
<dbReference type="OMA" id="ICRPEHE"/>
<dbReference type="EMBL" id="CM002298">
    <property type="protein sequence ID" value="ESW05559.1"/>
    <property type="molecule type" value="Genomic_DNA"/>
</dbReference>
<dbReference type="eggNOG" id="KOG2615">
    <property type="taxonomic scope" value="Eukaryota"/>
</dbReference>
<dbReference type="InterPro" id="IPR011701">
    <property type="entry name" value="MFS"/>
</dbReference>
<evidence type="ECO:0000256" key="5">
    <source>
        <dbReference type="ARBA" id="ARBA00022989"/>
    </source>
</evidence>
<dbReference type="InterPro" id="IPR001958">
    <property type="entry name" value="Tet-R_TetA/multi-R_MdtG-like"/>
</dbReference>
<feature type="transmembrane region" description="Helical" evidence="7">
    <location>
        <begin position="321"/>
        <end position="340"/>
    </location>
</feature>
<dbReference type="PROSITE" id="PS50850">
    <property type="entry name" value="MFS"/>
    <property type="match status" value="1"/>
</dbReference>
<organism evidence="9 10">
    <name type="scientific">Phaseolus vulgaris</name>
    <name type="common">Kidney bean</name>
    <name type="synonym">French bean</name>
    <dbReference type="NCBI Taxonomy" id="3885"/>
    <lineage>
        <taxon>Eukaryota</taxon>
        <taxon>Viridiplantae</taxon>
        <taxon>Streptophyta</taxon>
        <taxon>Embryophyta</taxon>
        <taxon>Tracheophyta</taxon>
        <taxon>Spermatophyta</taxon>
        <taxon>Magnoliopsida</taxon>
        <taxon>eudicotyledons</taxon>
        <taxon>Gunneridae</taxon>
        <taxon>Pentapetalae</taxon>
        <taxon>rosids</taxon>
        <taxon>fabids</taxon>
        <taxon>Fabales</taxon>
        <taxon>Fabaceae</taxon>
        <taxon>Papilionoideae</taxon>
        <taxon>50 kb inversion clade</taxon>
        <taxon>NPAAA clade</taxon>
        <taxon>indigoferoid/millettioid clade</taxon>
        <taxon>Phaseoleae</taxon>
        <taxon>Phaseolus</taxon>
    </lineage>
</organism>
<evidence type="ECO:0000313" key="10">
    <source>
        <dbReference type="Proteomes" id="UP000000226"/>
    </source>
</evidence>
<dbReference type="Gene3D" id="1.20.1250.20">
    <property type="entry name" value="MFS general substrate transporter like domains"/>
    <property type="match status" value="1"/>
</dbReference>
<feature type="transmembrane region" description="Helical" evidence="7">
    <location>
        <begin position="453"/>
        <end position="473"/>
    </location>
</feature>
<feature type="transmembrane region" description="Helical" evidence="7">
    <location>
        <begin position="80"/>
        <end position="102"/>
    </location>
</feature>
<dbReference type="PANTHER" id="PTHR23504:SF90">
    <property type="entry name" value="MAJOR FACILITATOR SUPERFAMILY-RELATED"/>
    <property type="match status" value="1"/>
</dbReference>
<evidence type="ECO:0000256" key="2">
    <source>
        <dbReference type="ARBA" id="ARBA00008335"/>
    </source>
</evidence>
<feature type="transmembrane region" description="Helical" evidence="7">
    <location>
        <begin position="415"/>
        <end position="441"/>
    </location>
</feature>
<feature type="transmembrane region" description="Helical" evidence="7">
    <location>
        <begin position="352"/>
        <end position="370"/>
    </location>
</feature>
<dbReference type="GO" id="GO:0009705">
    <property type="term" value="C:plant-type vacuole membrane"/>
    <property type="evidence" value="ECO:0007669"/>
    <property type="project" value="TreeGrafter"/>
</dbReference>
<feature type="domain" description="Major facilitator superfamily (MFS) profile" evidence="8">
    <location>
        <begin position="42"/>
        <end position="480"/>
    </location>
</feature>
<evidence type="ECO:0000313" key="9">
    <source>
        <dbReference type="EMBL" id="ESW05559.1"/>
    </source>
</evidence>
<evidence type="ECO:0000256" key="1">
    <source>
        <dbReference type="ARBA" id="ARBA00004141"/>
    </source>
</evidence>
<keyword evidence="3" id="KW-0813">Transport</keyword>
<feature type="transmembrane region" description="Helical" evidence="7">
    <location>
        <begin position="170"/>
        <end position="193"/>
    </location>
</feature>
<dbReference type="FunFam" id="1.20.1250.20:FF:000301">
    <property type="entry name" value="Protein ZINC INDUCED FACILITATOR-LIKE 1"/>
    <property type="match status" value="1"/>
</dbReference>
<dbReference type="GO" id="GO:0022821">
    <property type="term" value="F:solute:potassium antiporter activity"/>
    <property type="evidence" value="ECO:0007669"/>
    <property type="project" value="TreeGrafter"/>
</dbReference>
<dbReference type="OrthoDB" id="10262656at2759"/>
<dbReference type="GO" id="GO:0090333">
    <property type="term" value="P:regulation of stomatal closure"/>
    <property type="evidence" value="ECO:0007669"/>
    <property type="project" value="TreeGrafter"/>
</dbReference>
<feature type="transmembrane region" description="Helical" evidence="7">
    <location>
        <begin position="213"/>
        <end position="236"/>
    </location>
</feature>
<evidence type="ECO:0000256" key="3">
    <source>
        <dbReference type="ARBA" id="ARBA00022448"/>
    </source>
</evidence>
<dbReference type="Proteomes" id="UP000000226">
    <property type="component" value="Chromosome 11"/>
</dbReference>
<dbReference type="InterPro" id="IPR020846">
    <property type="entry name" value="MFS_dom"/>
</dbReference>
<proteinExistence type="inferred from homology"/>
<comment type="subcellular location">
    <subcellularLocation>
        <location evidence="1">Membrane</location>
        <topology evidence="1">Multi-pass membrane protein</topology>
    </subcellularLocation>
</comment>
<feature type="transmembrane region" description="Helical" evidence="7">
    <location>
        <begin position="139"/>
        <end position="158"/>
    </location>
</feature>
<reference evidence="10" key="1">
    <citation type="journal article" date="2014" name="Nat. Genet.">
        <title>A reference genome for common bean and genome-wide analysis of dual domestications.</title>
        <authorList>
            <person name="Schmutz J."/>
            <person name="McClean P.E."/>
            <person name="Mamidi S."/>
            <person name="Wu G.A."/>
            <person name="Cannon S.B."/>
            <person name="Grimwood J."/>
            <person name="Jenkins J."/>
            <person name="Shu S."/>
            <person name="Song Q."/>
            <person name="Chavarro C."/>
            <person name="Torres-Torres M."/>
            <person name="Geffroy V."/>
            <person name="Moghaddam S.M."/>
            <person name="Gao D."/>
            <person name="Abernathy B."/>
            <person name="Barry K."/>
            <person name="Blair M."/>
            <person name="Brick M.A."/>
            <person name="Chovatia M."/>
            <person name="Gepts P."/>
            <person name="Goodstein D.M."/>
            <person name="Gonzales M."/>
            <person name="Hellsten U."/>
            <person name="Hyten D.L."/>
            <person name="Jia G."/>
            <person name="Kelly J.D."/>
            <person name="Kudrna D."/>
            <person name="Lee R."/>
            <person name="Richard M.M."/>
            <person name="Miklas P.N."/>
            <person name="Osorno J.M."/>
            <person name="Rodrigues J."/>
            <person name="Thareau V."/>
            <person name="Urrea C.A."/>
            <person name="Wang M."/>
            <person name="Yu Y."/>
            <person name="Zhang M."/>
            <person name="Wing R.A."/>
            <person name="Cregan P.B."/>
            <person name="Rokhsar D.S."/>
            <person name="Jackson S.A."/>
        </authorList>
    </citation>
    <scope>NUCLEOTIDE SEQUENCE [LARGE SCALE GENOMIC DNA]</scope>
    <source>
        <strain evidence="10">cv. G19833</strain>
    </source>
</reference>
<dbReference type="PANTHER" id="PTHR23504">
    <property type="entry name" value="MAJOR FACILITATOR SUPERFAMILY DOMAIN-CONTAINING PROTEIN 10"/>
    <property type="match status" value="1"/>
</dbReference>
<keyword evidence="4 7" id="KW-0812">Transmembrane</keyword>
<feature type="transmembrane region" description="Helical" evidence="7">
    <location>
        <begin position="376"/>
        <end position="403"/>
    </location>
</feature>
<dbReference type="CDD" id="cd17330">
    <property type="entry name" value="MFS_SLC46_TetA_like"/>
    <property type="match status" value="1"/>
</dbReference>
<name>V7AJ25_PHAVU</name>
<evidence type="ECO:0000256" key="4">
    <source>
        <dbReference type="ARBA" id="ARBA00022692"/>
    </source>
</evidence>
<protein>
    <recommendedName>
        <fullName evidence="8">Major facilitator superfamily (MFS) profile domain-containing protein</fullName>
    </recommendedName>
</protein>
<feature type="transmembrane region" description="Helical" evidence="7">
    <location>
        <begin position="274"/>
        <end position="293"/>
    </location>
</feature>
<dbReference type="PRINTS" id="PR01035">
    <property type="entry name" value="TCRTETA"/>
</dbReference>
<evidence type="ECO:0000256" key="7">
    <source>
        <dbReference type="SAM" id="Phobius"/>
    </source>
</evidence>
<evidence type="ECO:0000256" key="6">
    <source>
        <dbReference type="ARBA" id="ARBA00023136"/>
    </source>
</evidence>
<dbReference type="Pfam" id="PF07690">
    <property type="entry name" value="MFS_1"/>
    <property type="match status" value="1"/>
</dbReference>
<evidence type="ECO:0000259" key="8">
    <source>
        <dbReference type="PROSITE" id="PS50850"/>
    </source>
</evidence>
<dbReference type="Gramene" id="ESW05559">
    <property type="protein sequence ID" value="ESW05559"/>
    <property type="gene ID" value="PHAVU_011G189700g"/>
</dbReference>
<sequence length="488" mass="54067">MKEENVNQPLLEKKKKYYENCPGCKVDKANELNEGQGVPFTKLLIVWMLVLCAALPISSLFPFLYFMVRDFNIAKTEADISSYAGYVGSAFMLGRCLTSLFWGTVADRIGRKPVITIGIMSVVIFNTLFGLSTSFWMAVIVRFLLGSLNCLLGPVRAYASELFREEHQTLGLSTVSAAWGIGLIVGPALGGYLSQPVEKYPHIFPKDSFWDKFPYFLPNFVISALAFVVAIGCIWIPETLHNHNYSDESMEDAKALENGNNGADKENIQKNENLFLNWPLMSSIIAYCIFSLHDITYLEVFSLWAVSPQRFGGLNFTTDNVGNVLSISGLALIIYQLTIYPSVEKASGPISLARISSILSIPLLQSYPFITLFSGLALYVVLSILSILKNIFSITIITGLLLLQNRAVEQHQRGAANGIVMTGMSLFNAIGPVTGGAVLTWSQKRMDASFLPGTHMVFFVLNIVEALGLLMMFKPFLVEKKKMHTDHS</sequence>
<gene>
    <name evidence="9" type="ORF">PHAVU_011G189700g</name>
</gene>
<dbReference type="AlphaFoldDB" id="V7AJ25"/>
<keyword evidence="10" id="KW-1185">Reference proteome</keyword>
<keyword evidence="6 7" id="KW-0472">Membrane</keyword>
<feature type="transmembrane region" description="Helical" evidence="7">
    <location>
        <begin position="44"/>
        <end position="68"/>
    </location>
</feature>
<dbReference type="InterPro" id="IPR036259">
    <property type="entry name" value="MFS_trans_sf"/>
</dbReference>